<evidence type="ECO:0000256" key="6">
    <source>
        <dbReference type="ARBA" id="ARBA00022490"/>
    </source>
</evidence>
<evidence type="ECO:0000256" key="10">
    <source>
        <dbReference type="SAM" id="MobiDB-lite"/>
    </source>
</evidence>
<dbReference type="EMBL" id="CP015519">
    <property type="protein sequence ID" value="APG27317.1"/>
    <property type="molecule type" value="Genomic_DNA"/>
</dbReference>
<keyword evidence="13" id="KW-1185">Reference proteome</keyword>
<dbReference type="Proteomes" id="UP000182517">
    <property type="component" value="Chromosome"/>
</dbReference>
<comment type="subcellular location">
    <subcellularLocation>
        <location evidence="2">Cytoplasm</location>
    </subcellularLocation>
</comment>
<dbReference type="GO" id="GO:0015031">
    <property type="term" value="P:protein transport"/>
    <property type="evidence" value="ECO:0007669"/>
    <property type="project" value="UniProtKB-KW"/>
</dbReference>
<sequence length="236" mass="26149">MLSSKIYRSSDTQGLKRISFREFGDNGQVVEDGLLFEDDVFSEEAVPPPQPEHPEQPEQPPEPPSAPPADLGKQIEEAYLQGKEEGQQEIQLQFGSSLEMLAHGIEEVSRLRATLLQNSSQDMLRLVLSIARQVIHGEVSLNRELILTTIDKALRAAVRSDHYHIKVHPDDLALVTENKPFFITSINGLESITLEGDQKIARGGCQVESDLGAVDATIDGQLEEIRRTLLSTMEQG</sequence>
<evidence type="ECO:0000256" key="7">
    <source>
        <dbReference type="ARBA" id="ARBA00022795"/>
    </source>
</evidence>
<dbReference type="GO" id="GO:0071973">
    <property type="term" value="P:bacterial-type flagellum-dependent cell motility"/>
    <property type="evidence" value="ECO:0007669"/>
    <property type="project" value="InterPro"/>
</dbReference>
<keyword evidence="9" id="KW-1006">Bacterial flagellum protein export</keyword>
<evidence type="ECO:0000256" key="8">
    <source>
        <dbReference type="ARBA" id="ARBA00022927"/>
    </source>
</evidence>
<keyword evidence="8" id="KW-0653">Protein transport</keyword>
<evidence type="ECO:0000313" key="13">
    <source>
        <dbReference type="Proteomes" id="UP000182517"/>
    </source>
</evidence>
<dbReference type="PANTHER" id="PTHR34982">
    <property type="entry name" value="YOP PROTEINS TRANSLOCATION PROTEIN L"/>
    <property type="match status" value="1"/>
</dbReference>
<dbReference type="RefSeq" id="WP_072283282.1">
    <property type="nucleotide sequence ID" value="NZ_CP015519.1"/>
</dbReference>
<dbReference type="AlphaFoldDB" id="A0A1L3GN02"/>
<evidence type="ECO:0000256" key="1">
    <source>
        <dbReference type="ARBA" id="ARBA00003041"/>
    </source>
</evidence>
<evidence type="ECO:0000259" key="11">
    <source>
        <dbReference type="Pfam" id="PF02108"/>
    </source>
</evidence>
<evidence type="ECO:0000313" key="12">
    <source>
        <dbReference type="EMBL" id="APG27317.1"/>
    </source>
</evidence>
<evidence type="ECO:0000256" key="3">
    <source>
        <dbReference type="ARBA" id="ARBA00006602"/>
    </source>
</evidence>
<dbReference type="GO" id="GO:0009288">
    <property type="term" value="C:bacterial-type flagellum"/>
    <property type="evidence" value="ECO:0007669"/>
    <property type="project" value="InterPro"/>
</dbReference>
<protein>
    <recommendedName>
        <fullName evidence="4">Flagellar assembly protein FliH</fullName>
    </recommendedName>
</protein>
<dbReference type="InterPro" id="IPR000563">
    <property type="entry name" value="Flag_FliH"/>
</dbReference>
<feature type="compositionally biased region" description="Pro residues" evidence="10">
    <location>
        <begin position="46"/>
        <end position="67"/>
    </location>
</feature>
<dbReference type="PRINTS" id="PR01003">
    <property type="entry name" value="FLGFLIH"/>
</dbReference>
<evidence type="ECO:0000256" key="9">
    <source>
        <dbReference type="ARBA" id="ARBA00023225"/>
    </source>
</evidence>
<dbReference type="GO" id="GO:0044781">
    <property type="term" value="P:bacterial-type flagellum organization"/>
    <property type="evidence" value="ECO:0007669"/>
    <property type="project" value="UniProtKB-KW"/>
</dbReference>
<dbReference type="GO" id="GO:0005829">
    <property type="term" value="C:cytosol"/>
    <property type="evidence" value="ECO:0007669"/>
    <property type="project" value="TreeGrafter"/>
</dbReference>
<keyword evidence="7" id="KW-1005">Bacterial flagellum biogenesis</keyword>
<dbReference type="KEGG" id="pef:A7E78_05345"/>
<keyword evidence="5" id="KW-0813">Transport</keyword>
<dbReference type="GO" id="GO:0003774">
    <property type="term" value="F:cytoskeletal motor activity"/>
    <property type="evidence" value="ECO:0007669"/>
    <property type="project" value="InterPro"/>
</dbReference>
<evidence type="ECO:0000256" key="5">
    <source>
        <dbReference type="ARBA" id="ARBA00022448"/>
    </source>
</evidence>
<evidence type="ECO:0000256" key="2">
    <source>
        <dbReference type="ARBA" id="ARBA00004496"/>
    </source>
</evidence>
<dbReference type="OrthoDB" id="9786263at2"/>
<gene>
    <name evidence="12" type="ORF">A7E78_05345</name>
</gene>
<dbReference type="STRING" id="1842532.A7E78_05345"/>
<organism evidence="12 13">
    <name type="scientific">Syntrophotalea acetylenivorans</name>
    <dbReference type="NCBI Taxonomy" id="1842532"/>
    <lineage>
        <taxon>Bacteria</taxon>
        <taxon>Pseudomonadati</taxon>
        <taxon>Thermodesulfobacteriota</taxon>
        <taxon>Desulfuromonadia</taxon>
        <taxon>Desulfuromonadales</taxon>
        <taxon>Syntrophotaleaceae</taxon>
        <taxon>Syntrophotalea</taxon>
    </lineage>
</organism>
<dbReference type="SUPFAM" id="SSF160527">
    <property type="entry name" value="V-type ATPase subunit E-like"/>
    <property type="match status" value="1"/>
</dbReference>
<keyword evidence="6" id="KW-0963">Cytoplasm</keyword>
<proteinExistence type="inferred from homology"/>
<comment type="similarity">
    <text evidence="3">Belongs to the FliH family.</text>
</comment>
<evidence type="ECO:0000256" key="4">
    <source>
        <dbReference type="ARBA" id="ARBA00016507"/>
    </source>
</evidence>
<name>A0A1L3GN02_9BACT</name>
<comment type="function">
    <text evidence="1">Needed for flagellar regrowth and assembly.</text>
</comment>
<reference evidence="12 13" key="1">
    <citation type="journal article" date="2017" name="Genome Announc.">
        <title>Complete Genome Sequences of Two Acetylene-Fermenting Pelobacter acetylenicus Strains.</title>
        <authorList>
            <person name="Sutton J.M."/>
            <person name="Baesman S.M."/>
            <person name="Fierst J.L."/>
            <person name="Poret-Peterson A.T."/>
            <person name="Oremland R.S."/>
            <person name="Dunlap D.S."/>
            <person name="Akob D.M."/>
        </authorList>
    </citation>
    <scope>NUCLEOTIDE SEQUENCE [LARGE SCALE GENOMIC DNA]</scope>
    <source>
        <strain evidence="12 13">SFB93</strain>
    </source>
</reference>
<dbReference type="Pfam" id="PF02108">
    <property type="entry name" value="FliH"/>
    <property type="match status" value="1"/>
</dbReference>
<accession>A0A1L3GN02</accession>
<dbReference type="PANTHER" id="PTHR34982:SF1">
    <property type="entry name" value="FLAGELLAR ASSEMBLY PROTEIN FLIH"/>
    <property type="match status" value="1"/>
</dbReference>
<feature type="region of interest" description="Disordered" evidence="10">
    <location>
        <begin position="39"/>
        <end position="70"/>
    </location>
</feature>
<dbReference type="InterPro" id="IPR018035">
    <property type="entry name" value="Flagellar_FliH/T3SS_HrpE"/>
</dbReference>
<feature type="domain" description="Flagellar assembly protein FliH/Type III secretion system HrpE" evidence="11">
    <location>
        <begin position="99"/>
        <end position="224"/>
    </location>
</feature>
<dbReference type="InterPro" id="IPR051472">
    <property type="entry name" value="T3SS_Stator/FliH"/>
</dbReference>